<sequence length="431" mass="48469">MEDTGTSQDVPNGDTNSEVDPPHSESETDPLTNSSGTSAEGVPCQFFLLGRCRFGERCRNVHPESLQNSQPESKAKTKEKRSEPNAKKPPMKTAADVISRIQWDPNLPKEHFLIGYLDRFLGIIEKPYSAFCWEDLASVGHDVLAIPKHRIQYFKYQRLVVWDKTSRTDNVFGSTGSGLTILDIIDQYEALAPEQPETANPDEAISPDTEDTETRNDFGASERSNDIDENDGKSRPTHFVAVRINSDDVRNAVKEIQNVLLGNNPELEEFCVPVQTLHLTLCLLYLESAEDIESALLTLQELKHEMQRTLPPSLILSFEGVRDFHSRVLYLAPSAVPALEKFTHDLQKSFRSKGLRVVDSQRSSIFHVTIAKIPMKVLRKQPNLAFSPQVYNTTPVTHFGAQHVDSLSFCYAGSTRRTDGFYTTLLELNLY</sequence>
<dbReference type="RefSeq" id="XP_018080040.1">
    <property type="nucleotide sequence ID" value="XM_018224551.2"/>
</dbReference>
<feature type="region of interest" description="Disordered" evidence="1">
    <location>
        <begin position="194"/>
        <end position="234"/>
    </location>
</feature>
<dbReference type="GeneID" id="447191"/>
<accession>A0A1L8FNE0</accession>
<evidence type="ECO:0000313" key="3">
    <source>
        <dbReference type="RefSeq" id="XP_018080040.1"/>
    </source>
</evidence>
<keyword evidence="3" id="KW-0675">Receptor</keyword>
<dbReference type="InterPro" id="IPR019510">
    <property type="entry name" value="AKAP7-like_phosphoesterase"/>
</dbReference>
<dbReference type="Proteomes" id="UP000186698">
    <property type="component" value="Chromosome 7L"/>
</dbReference>
<feature type="region of interest" description="Disordered" evidence="1">
    <location>
        <begin position="62"/>
        <end position="92"/>
    </location>
</feature>
<feature type="compositionally biased region" description="Basic and acidic residues" evidence="1">
    <location>
        <begin position="223"/>
        <end position="234"/>
    </location>
</feature>
<dbReference type="GO" id="GO:0046872">
    <property type="term" value="F:metal ion binding"/>
    <property type="evidence" value="ECO:0007669"/>
    <property type="project" value="InterPro"/>
</dbReference>
<proteinExistence type="predicted"/>
<dbReference type="AlphaFoldDB" id="A0A1L8FNE0"/>
<gene>
    <name evidence="3 4" type="primary">leng9.L</name>
    <name evidence="3" type="synonym">leng9</name>
</gene>
<dbReference type="PANTHER" id="PTHR46729">
    <property type="entry name" value="LEUKOCYTE RECEPTOR CLUSTER MEMBER 9"/>
    <property type="match status" value="1"/>
</dbReference>
<keyword evidence="2" id="KW-1185">Reference proteome</keyword>
<dbReference type="PANTHER" id="PTHR46729:SF1">
    <property type="entry name" value="LEUKOCYTE RECEPTOR CLUSTER MEMBER 9"/>
    <property type="match status" value="1"/>
</dbReference>
<dbReference type="Gene3D" id="3.90.1140.10">
    <property type="entry name" value="Cyclic phosphodiesterase"/>
    <property type="match status" value="1"/>
</dbReference>
<dbReference type="Bgee" id="447191">
    <property type="expression patterns" value="Expressed in zone of skin and 19 other cell types or tissues"/>
</dbReference>
<dbReference type="CTD" id="447191"/>
<dbReference type="Pfam" id="PF10469">
    <property type="entry name" value="AKAP7_NLS"/>
    <property type="match status" value="1"/>
</dbReference>
<dbReference type="Xenbase" id="XB-GENE-6254322">
    <property type="gene designation" value="leng9.L"/>
</dbReference>
<organism evidence="2 3">
    <name type="scientific">Xenopus laevis</name>
    <name type="common">African clawed frog</name>
    <dbReference type="NCBI Taxonomy" id="8355"/>
    <lineage>
        <taxon>Eukaryota</taxon>
        <taxon>Metazoa</taxon>
        <taxon>Chordata</taxon>
        <taxon>Craniata</taxon>
        <taxon>Vertebrata</taxon>
        <taxon>Euteleostomi</taxon>
        <taxon>Amphibia</taxon>
        <taxon>Batrachia</taxon>
        <taxon>Anura</taxon>
        <taxon>Pipoidea</taxon>
        <taxon>Pipidae</taxon>
        <taxon>Xenopodinae</taxon>
        <taxon>Xenopus</taxon>
        <taxon>Xenopus</taxon>
    </lineage>
</organism>
<dbReference type="PROSITE" id="PS50103">
    <property type="entry name" value="ZF_C3H1"/>
    <property type="match status" value="1"/>
</dbReference>
<dbReference type="InterPro" id="IPR000571">
    <property type="entry name" value="Znf_CCCH"/>
</dbReference>
<evidence type="ECO:0000313" key="4">
    <source>
        <dbReference type="Xenbase" id="XB-GENE-6254322"/>
    </source>
</evidence>
<dbReference type="OMA" id="LGKLWLC"/>
<dbReference type="AGR" id="Xenbase:XB-GENE-6254322"/>
<dbReference type="PaxDb" id="8355-A0A1L8FNE0"/>
<name>A0A1L8FNE0_XENLA</name>
<protein>
    <submittedName>
        <fullName evidence="3">Leukocyte receptor cluster (LRC) member 9 L homeolog isoform X1</fullName>
    </submittedName>
</protein>
<feature type="region of interest" description="Disordered" evidence="1">
    <location>
        <begin position="1"/>
        <end position="40"/>
    </location>
</feature>
<dbReference type="InterPro" id="IPR009097">
    <property type="entry name" value="Cyclic_Pdiesterase"/>
</dbReference>
<evidence type="ECO:0000313" key="2">
    <source>
        <dbReference type="Proteomes" id="UP000186698"/>
    </source>
</evidence>
<dbReference type="InterPro" id="IPR042653">
    <property type="entry name" value="Leng9"/>
</dbReference>
<dbReference type="OrthoDB" id="10263155at2759"/>
<dbReference type="STRING" id="8355.A0A1L8FNE0"/>
<dbReference type="Pfam" id="PF04457">
    <property type="entry name" value="MJ1316"/>
    <property type="match status" value="1"/>
</dbReference>
<feature type="compositionally biased region" description="Polar residues" evidence="1">
    <location>
        <begin position="1"/>
        <end position="18"/>
    </location>
</feature>
<reference evidence="3" key="1">
    <citation type="submission" date="2025-08" db="UniProtKB">
        <authorList>
            <consortium name="RefSeq"/>
        </authorList>
    </citation>
    <scope>IDENTIFICATION</scope>
    <source>
        <strain evidence="3">J_2021</strain>
        <tissue evidence="3">Erythrocytes</tissue>
    </source>
</reference>
<dbReference type="SMART" id="SM00356">
    <property type="entry name" value="ZnF_C3H1"/>
    <property type="match status" value="1"/>
</dbReference>
<dbReference type="SUPFAM" id="SSF55144">
    <property type="entry name" value="LigT-like"/>
    <property type="match status" value="1"/>
</dbReference>
<dbReference type="Gene3D" id="2.30.30.1190">
    <property type="match status" value="1"/>
</dbReference>
<evidence type="ECO:0000256" key="1">
    <source>
        <dbReference type="SAM" id="MobiDB-lite"/>
    </source>
</evidence>
<feature type="compositionally biased region" description="Polar residues" evidence="1">
    <location>
        <begin position="29"/>
        <end position="38"/>
    </location>
</feature>
<dbReference type="InterPro" id="IPR040459">
    <property type="entry name" value="MJ1316"/>
</dbReference>
<feature type="compositionally biased region" description="Basic and acidic residues" evidence="1">
    <location>
        <begin position="73"/>
        <end position="86"/>
    </location>
</feature>